<dbReference type="EMBL" id="FQ790233">
    <property type="protein sequence ID" value="CBZ40809.1"/>
    <property type="molecule type" value="Genomic_DNA"/>
</dbReference>
<evidence type="ECO:0000313" key="2">
    <source>
        <dbReference type="Proteomes" id="UP000008645"/>
    </source>
</evidence>
<protein>
    <submittedName>
        <fullName evidence="1">Uncharacterized protein</fullName>
    </submittedName>
</protein>
<proteinExistence type="predicted"/>
<dbReference type="AlphaFoldDB" id="F0V2C8"/>
<accession>F0V2C8</accession>
<dbReference type="HOGENOM" id="CLU_3292758_0_0_14"/>
<name>F0V2C8_MYCS3</name>
<gene>
    <name evidence="1" type="ORF">MSUIS_07160</name>
</gene>
<evidence type="ECO:0000313" key="1">
    <source>
        <dbReference type="EMBL" id="CBZ40809.1"/>
    </source>
</evidence>
<organism evidence="1 2">
    <name type="scientific">Mycoplasma suis (strain KI_3806)</name>
    <dbReference type="NCBI Taxonomy" id="708248"/>
    <lineage>
        <taxon>Bacteria</taxon>
        <taxon>Bacillati</taxon>
        <taxon>Mycoplasmatota</taxon>
        <taxon>Mollicutes</taxon>
        <taxon>Mycoplasmataceae</taxon>
        <taxon>Mycoplasma</taxon>
    </lineage>
</organism>
<dbReference type="KEGG" id="msk:MSUIS_07160"/>
<dbReference type="Proteomes" id="UP000008645">
    <property type="component" value="Chromosome"/>
</dbReference>
<sequence length="40" mass="4494">MESEENITYEVRYYSGPNGANCMETIVNGRSNGSFCRVSK</sequence>
<reference evidence="1 2" key="1">
    <citation type="journal article" date="2011" name="J. Bacteriol.">
        <title>Complete genome sequence of the hemotrophic Mycoplasma suis strain KI3806.</title>
        <authorList>
            <person name="Oehlerking J."/>
            <person name="Kube M."/>
            <person name="Felder K.M."/>
            <person name="Matter D."/>
            <person name="Wittenbrink M.M."/>
            <person name="Schwarzenbach S."/>
            <person name="Kramer M.M."/>
            <person name="Hoelzle K."/>
            <person name="Hoelzle L.E."/>
        </authorList>
    </citation>
    <scope>NUCLEOTIDE SEQUENCE [LARGE SCALE GENOMIC DNA]</scope>
    <source>
        <strain evidence="2">KI_3806</strain>
    </source>
</reference>